<sequence length="165" mass="18091">MTDVARPASADRSTPAAATRAPAARRRTLAEQSTELRIAIMRLSRRLRQERTETELSGSQFSTLGWISTEGPLTIGRLAELERVTAPSMNRTVNCLVDAGYATRAASPDDGRKVIVAATATGEAIVLETRRRRDAWLAKRFAALTPAERETLAEATTILRRLTDQ</sequence>
<dbReference type="AlphaFoldDB" id="A0A4Q2JQU2"/>
<feature type="compositionally biased region" description="Low complexity" evidence="1">
    <location>
        <begin position="1"/>
        <end position="22"/>
    </location>
</feature>
<feature type="region of interest" description="Disordered" evidence="1">
    <location>
        <begin position="1"/>
        <end position="30"/>
    </location>
</feature>
<name>A0A4Q2JQU2_9MICO</name>
<dbReference type="EMBL" id="SDPO01000002">
    <property type="protein sequence ID" value="RXZ49129.1"/>
    <property type="molecule type" value="Genomic_DNA"/>
</dbReference>
<dbReference type="InterPro" id="IPR000835">
    <property type="entry name" value="HTH_MarR-typ"/>
</dbReference>
<dbReference type="SUPFAM" id="SSF46785">
    <property type="entry name" value="Winged helix' DNA-binding domain"/>
    <property type="match status" value="1"/>
</dbReference>
<evidence type="ECO:0000313" key="4">
    <source>
        <dbReference type="Proteomes" id="UP000292935"/>
    </source>
</evidence>
<protein>
    <submittedName>
        <fullName evidence="3">MarR family transcriptional regulator</fullName>
    </submittedName>
</protein>
<evidence type="ECO:0000313" key="3">
    <source>
        <dbReference type="EMBL" id="RXZ49129.1"/>
    </source>
</evidence>
<dbReference type="Pfam" id="PF12802">
    <property type="entry name" value="MarR_2"/>
    <property type="match status" value="1"/>
</dbReference>
<dbReference type="InterPro" id="IPR036390">
    <property type="entry name" value="WH_DNA-bd_sf"/>
</dbReference>
<comment type="caution">
    <text evidence="3">The sequence shown here is derived from an EMBL/GenBank/DDBJ whole genome shotgun (WGS) entry which is preliminary data.</text>
</comment>
<evidence type="ECO:0000259" key="2">
    <source>
        <dbReference type="PROSITE" id="PS50995"/>
    </source>
</evidence>
<gene>
    <name evidence="3" type="ORF">ESP57_09300</name>
</gene>
<dbReference type="PROSITE" id="PS50995">
    <property type="entry name" value="HTH_MARR_2"/>
    <property type="match status" value="1"/>
</dbReference>
<dbReference type="InterPro" id="IPR036388">
    <property type="entry name" value="WH-like_DNA-bd_sf"/>
</dbReference>
<dbReference type="OrthoDB" id="9804055at2"/>
<organism evidence="3 4">
    <name type="scientific">Agromyces fucosus</name>
    <dbReference type="NCBI Taxonomy" id="41985"/>
    <lineage>
        <taxon>Bacteria</taxon>
        <taxon>Bacillati</taxon>
        <taxon>Actinomycetota</taxon>
        <taxon>Actinomycetes</taxon>
        <taxon>Micrococcales</taxon>
        <taxon>Microbacteriaceae</taxon>
        <taxon>Agromyces</taxon>
    </lineage>
</organism>
<dbReference type="PANTHER" id="PTHR39515:SF2">
    <property type="entry name" value="HTH-TYPE TRANSCRIPTIONAL REGULATOR RV0880"/>
    <property type="match status" value="1"/>
</dbReference>
<dbReference type="PANTHER" id="PTHR39515">
    <property type="entry name" value="CONSERVED PROTEIN"/>
    <property type="match status" value="1"/>
</dbReference>
<feature type="domain" description="HTH marR-type" evidence="2">
    <location>
        <begin position="33"/>
        <end position="164"/>
    </location>
</feature>
<proteinExistence type="predicted"/>
<dbReference type="RefSeq" id="WP_129231325.1">
    <property type="nucleotide sequence ID" value="NZ_SDPO01000002.1"/>
</dbReference>
<keyword evidence="4" id="KW-1185">Reference proteome</keyword>
<dbReference type="Gene3D" id="1.10.10.10">
    <property type="entry name" value="Winged helix-like DNA-binding domain superfamily/Winged helix DNA-binding domain"/>
    <property type="match status" value="1"/>
</dbReference>
<dbReference type="GO" id="GO:0003700">
    <property type="term" value="F:DNA-binding transcription factor activity"/>
    <property type="evidence" value="ECO:0007669"/>
    <property type="project" value="InterPro"/>
</dbReference>
<dbReference type="Proteomes" id="UP000292935">
    <property type="component" value="Unassembled WGS sequence"/>
</dbReference>
<accession>A0A4Q2JQU2</accession>
<evidence type="ECO:0000256" key="1">
    <source>
        <dbReference type="SAM" id="MobiDB-lite"/>
    </source>
</evidence>
<dbReference type="SMART" id="SM00347">
    <property type="entry name" value="HTH_MARR"/>
    <property type="match status" value="1"/>
</dbReference>
<reference evidence="3 4" key="1">
    <citation type="submission" date="2019-01" db="EMBL/GenBank/DDBJ databases">
        <authorList>
            <person name="Li J."/>
        </authorList>
    </citation>
    <scope>NUCLEOTIDE SEQUENCE [LARGE SCALE GENOMIC DNA]</scope>
    <source>
        <strain evidence="3 4">CCUG 35506</strain>
    </source>
</reference>
<dbReference type="InterPro" id="IPR052526">
    <property type="entry name" value="HTH-type_Bedaq_tolerance"/>
</dbReference>